<dbReference type="InterPro" id="IPR036866">
    <property type="entry name" value="RibonucZ/Hydroxyglut_hydro"/>
</dbReference>
<accession>A0A7X1E7X1</accession>
<organism evidence="6 7">
    <name type="scientific">Pelagicoccus albus</name>
    <dbReference type="NCBI Taxonomy" id="415222"/>
    <lineage>
        <taxon>Bacteria</taxon>
        <taxon>Pseudomonadati</taxon>
        <taxon>Verrucomicrobiota</taxon>
        <taxon>Opitutia</taxon>
        <taxon>Puniceicoccales</taxon>
        <taxon>Pelagicoccaceae</taxon>
        <taxon>Pelagicoccus</taxon>
    </lineage>
</organism>
<dbReference type="RefSeq" id="WP_185659455.1">
    <property type="nucleotide sequence ID" value="NZ_CAWPOO010000006.1"/>
</dbReference>
<dbReference type="PANTHER" id="PTHR46233:SF3">
    <property type="entry name" value="HYDROXYACYLGLUTATHIONE HYDROLASE GLOC"/>
    <property type="match status" value="1"/>
</dbReference>
<dbReference type="SMART" id="SM00849">
    <property type="entry name" value="Lactamase_B"/>
    <property type="match status" value="1"/>
</dbReference>
<evidence type="ECO:0000313" key="7">
    <source>
        <dbReference type="Proteomes" id="UP000526501"/>
    </source>
</evidence>
<evidence type="ECO:0000256" key="3">
    <source>
        <dbReference type="ARBA" id="ARBA00022801"/>
    </source>
</evidence>
<dbReference type="CDD" id="cd06262">
    <property type="entry name" value="metallo-hydrolase-like_MBL-fold"/>
    <property type="match status" value="1"/>
</dbReference>
<dbReference type="Proteomes" id="UP000526501">
    <property type="component" value="Unassembled WGS sequence"/>
</dbReference>
<dbReference type="SUPFAM" id="SSF56281">
    <property type="entry name" value="Metallo-hydrolase/oxidoreductase"/>
    <property type="match status" value="1"/>
</dbReference>
<keyword evidence="4" id="KW-0862">Zinc</keyword>
<name>A0A7X1E7X1_9BACT</name>
<dbReference type="GO" id="GO:0046872">
    <property type="term" value="F:metal ion binding"/>
    <property type="evidence" value="ECO:0007669"/>
    <property type="project" value="UniProtKB-KW"/>
</dbReference>
<proteinExistence type="predicted"/>
<comment type="caution">
    <text evidence="6">The sequence shown here is derived from an EMBL/GenBank/DDBJ whole genome shotgun (WGS) entry which is preliminary data.</text>
</comment>
<evidence type="ECO:0000256" key="1">
    <source>
        <dbReference type="ARBA" id="ARBA00001947"/>
    </source>
</evidence>
<keyword evidence="3 6" id="KW-0378">Hydrolase</keyword>
<protein>
    <submittedName>
        <fullName evidence="6">MBL fold metallo-hydrolase</fullName>
    </submittedName>
</protein>
<dbReference type="Gene3D" id="3.60.15.10">
    <property type="entry name" value="Ribonuclease Z/Hydroxyacylglutathione hydrolase-like"/>
    <property type="match status" value="1"/>
</dbReference>
<feature type="domain" description="Metallo-beta-lactamase" evidence="5">
    <location>
        <begin position="14"/>
        <end position="195"/>
    </location>
</feature>
<dbReference type="GO" id="GO:0016787">
    <property type="term" value="F:hydrolase activity"/>
    <property type="evidence" value="ECO:0007669"/>
    <property type="project" value="UniProtKB-KW"/>
</dbReference>
<evidence type="ECO:0000256" key="4">
    <source>
        <dbReference type="ARBA" id="ARBA00022833"/>
    </source>
</evidence>
<keyword evidence="2" id="KW-0479">Metal-binding</keyword>
<evidence type="ECO:0000313" key="6">
    <source>
        <dbReference type="EMBL" id="MBC2605583.1"/>
    </source>
</evidence>
<reference evidence="6 7" key="1">
    <citation type="submission" date="2020-07" db="EMBL/GenBank/DDBJ databases">
        <authorList>
            <person name="Feng X."/>
        </authorList>
    </citation>
    <scope>NUCLEOTIDE SEQUENCE [LARGE SCALE GENOMIC DNA]</scope>
    <source>
        <strain evidence="6 7">JCM23202</strain>
    </source>
</reference>
<dbReference type="InterPro" id="IPR001279">
    <property type="entry name" value="Metallo-B-lactamas"/>
</dbReference>
<evidence type="ECO:0000256" key="2">
    <source>
        <dbReference type="ARBA" id="ARBA00022723"/>
    </source>
</evidence>
<keyword evidence="7" id="KW-1185">Reference proteome</keyword>
<evidence type="ECO:0000259" key="5">
    <source>
        <dbReference type="SMART" id="SM00849"/>
    </source>
</evidence>
<dbReference type="EMBL" id="JACHVC010000006">
    <property type="protein sequence ID" value="MBC2605583.1"/>
    <property type="molecule type" value="Genomic_DNA"/>
</dbReference>
<dbReference type="Pfam" id="PF00753">
    <property type="entry name" value="Lactamase_B"/>
    <property type="match status" value="1"/>
</dbReference>
<dbReference type="InterPro" id="IPR051453">
    <property type="entry name" value="MBL_Glyoxalase_II"/>
</dbReference>
<dbReference type="PANTHER" id="PTHR46233">
    <property type="entry name" value="HYDROXYACYLGLUTATHIONE HYDROLASE GLOC"/>
    <property type="match status" value="1"/>
</dbReference>
<sequence length="214" mass="23258">MPVNVRIFPAGYIQTNAFLLSDPERGEAILIDAPHDLVEPVEKALQEDGCELVALLLTHGHYDHIGDVAKFSRKGVPVYGHGADKVLFENPQCMSSYAFPADIVLEGFEVDHWISDGDMLEFLGMECQVRHVPGHCPGNVLFYFPAARAAFVGDALFAGGIGRTDLPGGSFSELENSIRTKIYTLPPETVVLPGHGPNTTVDDELAHNPYVSAE</sequence>
<comment type="cofactor">
    <cofactor evidence="1">
        <name>Zn(2+)</name>
        <dbReference type="ChEBI" id="CHEBI:29105"/>
    </cofactor>
</comment>
<dbReference type="AlphaFoldDB" id="A0A7X1E7X1"/>
<gene>
    <name evidence="6" type="ORF">H5P27_05955</name>
</gene>